<accession>A0A0M8MVD0</accession>
<dbReference type="OrthoDB" id="9970124at2759"/>
<gene>
    <name evidence="8" type="ORF">Malapachy_0694</name>
</gene>
<protein>
    <recommendedName>
        <fullName evidence="3">2-oxo-4-hydroxy-4-carboxy-5-ureidoimidazoline decarboxylase</fullName>
        <ecNumber evidence="3">4.1.1.97</ecNumber>
    </recommendedName>
</protein>
<evidence type="ECO:0000313" key="8">
    <source>
        <dbReference type="EMBL" id="KOS15084.1"/>
    </source>
</evidence>
<comment type="caution">
    <text evidence="8">The sequence shown here is derived from an EMBL/GenBank/DDBJ whole genome shotgun (WGS) entry which is preliminary data.</text>
</comment>
<dbReference type="GO" id="GO:0006144">
    <property type="term" value="P:purine nucleobase metabolic process"/>
    <property type="evidence" value="ECO:0007669"/>
    <property type="project" value="UniProtKB-KW"/>
</dbReference>
<comment type="pathway">
    <text evidence="2">Purine metabolism; urate degradation; (S)-allantoin from urate: step 3/3.</text>
</comment>
<dbReference type="GO" id="GO:0019628">
    <property type="term" value="P:urate catabolic process"/>
    <property type="evidence" value="ECO:0007669"/>
    <property type="project" value="TreeGrafter"/>
</dbReference>
<keyword evidence="4" id="KW-0659">Purine metabolism</keyword>
<dbReference type="InterPro" id="IPR018020">
    <property type="entry name" value="OHCU_decarboxylase"/>
</dbReference>
<proteinExistence type="predicted"/>
<dbReference type="PANTHER" id="PTHR43466:SF1">
    <property type="entry name" value="2-OXO-4-HYDROXY-4-CARBOXY-5-UREIDOIMIDAZOLINE DECARBOXYLASE-RELATED"/>
    <property type="match status" value="1"/>
</dbReference>
<dbReference type="EMBL" id="LGAV01000003">
    <property type="protein sequence ID" value="KOS15084.1"/>
    <property type="molecule type" value="Genomic_DNA"/>
</dbReference>
<evidence type="ECO:0000256" key="1">
    <source>
        <dbReference type="ARBA" id="ARBA00001163"/>
    </source>
</evidence>
<evidence type="ECO:0000256" key="6">
    <source>
        <dbReference type="ARBA" id="ARBA00023239"/>
    </source>
</evidence>
<dbReference type="NCBIfam" id="NF010372">
    <property type="entry name" value="PRK13798.1"/>
    <property type="match status" value="1"/>
</dbReference>
<dbReference type="Gene3D" id="1.10.3330.10">
    <property type="entry name" value="Oxo-4-hydroxy-4-carboxy-5-ureidoimidazoline decarboxylase"/>
    <property type="match status" value="1"/>
</dbReference>
<dbReference type="RefSeq" id="XP_017992716.1">
    <property type="nucleotide sequence ID" value="XM_018135209.1"/>
</dbReference>
<keyword evidence="5" id="KW-0210">Decarboxylase</keyword>
<dbReference type="Proteomes" id="UP000037751">
    <property type="component" value="Unassembled WGS sequence"/>
</dbReference>
<dbReference type="EC" id="4.1.1.97" evidence="3"/>
<organism evidence="8 9">
    <name type="scientific">Malassezia pachydermatis</name>
    <dbReference type="NCBI Taxonomy" id="77020"/>
    <lineage>
        <taxon>Eukaryota</taxon>
        <taxon>Fungi</taxon>
        <taxon>Dikarya</taxon>
        <taxon>Basidiomycota</taxon>
        <taxon>Ustilaginomycotina</taxon>
        <taxon>Malasseziomycetes</taxon>
        <taxon>Malasseziales</taxon>
        <taxon>Malasseziaceae</taxon>
        <taxon>Malassezia</taxon>
    </lineage>
</organism>
<evidence type="ECO:0000256" key="2">
    <source>
        <dbReference type="ARBA" id="ARBA00004754"/>
    </source>
</evidence>
<reference evidence="8 9" key="1">
    <citation type="submission" date="2015-07" db="EMBL/GenBank/DDBJ databases">
        <title>Draft Genome Sequence of Malassezia furfur CBS1878 and Malassezia pachydermatis CBS1879.</title>
        <authorList>
            <person name="Triana S."/>
            <person name="Ohm R."/>
            <person name="Gonzalez A."/>
            <person name="DeCock H."/>
            <person name="Restrepo S."/>
            <person name="Celis A."/>
        </authorList>
    </citation>
    <scope>NUCLEOTIDE SEQUENCE [LARGE SCALE GENOMIC DNA]</scope>
    <source>
        <strain evidence="8 9">CBS 1879</strain>
    </source>
</reference>
<evidence type="ECO:0000256" key="5">
    <source>
        <dbReference type="ARBA" id="ARBA00022793"/>
    </source>
</evidence>
<dbReference type="Pfam" id="PF09349">
    <property type="entry name" value="OHCU_decarbox"/>
    <property type="match status" value="1"/>
</dbReference>
<name>A0A0M8MVD0_9BASI</name>
<dbReference type="PANTHER" id="PTHR43466">
    <property type="entry name" value="2-OXO-4-HYDROXY-4-CARBOXY-5-UREIDOIMIDAZOLINE DECARBOXYLASE-RELATED"/>
    <property type="match status" value="1"/>
</dbReference>
<evidence type="ECO:0000256" key="4">
    <source>
        <dbReference type="ARBA" id="ARBA00022631"/>
    </source>
</evidence>
<dbReference type="GeneID" id="28727084"/>
<dbReference type="STRING" id="77020.A0A0M8MVD0"/>
<keyword evidence="9" id="KW-1185">Reference proteome</keyword>
<dbReference type="AlphaFoldDB" id="A0A0M8MVD0"/>
<evidence type="ECO:0000259" key="7">
    <source>
        <dbReference type="Pfam" id="PF09349"/>
    </source>
</evidence>
<dbReference type="InterPro" id="IPR036778">
    <property type="entry name" value="OHCU_decarboxylase_sf"/>
</dbReference>
<dbReference type="SUPFAM" id="SSF158694">
    <property type="entry name" value="UraD-Like"/>
    <property type="match status" value="1"/>
</dbReference>
<dbReference type="GO" id="GO:0005777">
    <property type="term" value="C:peroxisome"/>
    <property type="evidence" value="ECO:0007669"/>
    <property type="project" value="TreeGrafter"/>
</dbReference>
<evidence type="ECO:0000256" key="3">
    <source>
        <dbReference type="ARBA" id="ARBA00012257"/>
    </source>
</evidence>
<dbReference type="GO" id="GO:0051997">
    <property type="term" value="F:2-oxo-4-hydroxy-4-carboxy-5-ureidoimidazoline decarboxylase activity"/>
    <property type="evidence" value="ECO:0007669"/>
    <property type="project" value="UniProtKB-EC"/>
</dbReference>
<keyword evidence="6" id="KW-0456">Lyase</keyword>
<dbReference type="VEuPathDB" id="FungiDB:Malapachy_0694"/>
<comment type="catalytic activity">
    <reaction evidence="1">
        <text>5-hydroxy-2-oxo-4-ureido-2,5-dihydro-1H-imidazole-5-carboxylate + H(+) = (S)-allantoin + CO2</text>
        <dbReference type="Rhea" id="RHEA:26301"/>
        <dbReference type="ChEBI" id="CHEBI:15378"/>
        <dbReference type="ChEBI" id="CHEBI:15678"/>
        <dbReference type="ChEBI" id="CHEBI:16526"/>
        <dbReference type="ChEBI" id="CHEBI:58639"/>
        <dbReference type="EC" id="4.1.1.97"/>
    </reaction>
</comment>
<sequence>MSPPPSLDLAWFHALPDDQLVPILQDVFASAPLAVQVASGRPYISIEALCAYATKALYALPHGEIFASVNAHPDIGARVASGSLSEKEQSTAATSDASTMQQIRALSSTYRARFGFTFLIKAAGLSGEEILAALERRLENDRATEERHAMENLAAINALRLHGIGTTS</sequence>
<evidence type="ECO:0000313" key="9">
    <source>
        <dbReference type="Proteomes" id="UP000037751"/>
    </source>
</evidence>
<feature type="domain" description="Oxo-4-hydroxy-4-carboxy-5-ureidoimidazoline decarboxylase" evidence="7">
    <location>
        <begin position="14"/>
        <end position="161"/>
    </location>
</feature>